<evidence type="ECO:0000313" key="1">
    <source>
        <dbReference type="EMBL" id="GBL76401.1"/>
    </source>
</evidence>
<gene>
    <name evidence="1" type="ORF">AVEN_53177_1</name>
</gene>
<sequence>MRRGRFMNITKHMNENMNRWKNIIDSIYNILPSIDLISFYRSGYALTRIIQKLILMCVLTENSSLQSGLDAGDLQTLPSSGPVFLENPQRRQPISCIGGKCDF</sequence>
<name>A0A4Y2A955_ARAVE</name>
<dbReference type="Proteomes" id="UP000499080">
    <property type="component" value="Unassembled WGS sequence"/>
</dbReference>
<dbReference type="EMBL" id="BGPR01000010">
    <property type="protein sequence ID" value="GBL76401.1"/>
    <property type="molecule type" value="Genomic_DNA"/>
</dbReference>
<keyword evidence="2" id="KW-1185">Reference proteome</keyword>
<accession>A0A4Y2A955</accession>
<comment type="caution">
    <text evidence="1">The sequence shown here is derived from an EMBL/GenBank/DDBJ whole genome shotgun (WGS) entry which is preliminary data.</text>
</comment>
<dbReference type="AlphaFoldDB" id="A0A4Y2A955"/>
<proteinExistence type="predicted"/>
<reference evidence="1 2" key="1">
    <citation type="journal article" date="2019" name="Sci. Rep.">
        <title>Orb-weaving spider Araneus ventricosus genome elucidates the spidroin gene catalogue.</title>
        <authorList>
            <person name="Kono N."/>
            <person name="Nakamura H."/>
            <person name="Ohtoshi R."/>
            <person name="Moran D.A.P."/>
            <person name="Shinohara A."/>
            <person name="Yoshida Y."/>
            <person name="Fujiwara M."/>
            <person name="Mori M."/>
            <person name="Tomita M."/>
            <person name="Arakawa K."/>
        </authorList>
    </citation>
    <scope>NUCLEOTIDE SEQUENCE [LARGE SCALE GENOMIC DNA]</scope>
</reference>
<organism evidence="1 2">
    <name type="scientific">Araneus ventricosus</name>
    <name type="common">Orbweaver spider</name>
    <name type="synonym">Epeira ventricosa</name>
    <dbReference type="NCBI Taxonomy" id="182803"/>
    <lineage>
        <taxon>Eukaryota</taxon>
        <taxon>Metazoa</taxon>
        <taxon>Ecdysozoa</taxon>
        <taxon>Arthropoda</taxon>
        <taxon>Chelicerata</taxon>
        <taxon>Arachnida</taxon>
        <taxon>Araneae</taxon>
        <taxon>Araneomorphae</taxon>
        <taxon>Entelegynae</taxon>
        <taxon>Araneoidea</taxon>
        <taxon>Araneidae</taxon>
        <taxon>Araneus</taxon>
    </lineage>
</organism>
<evidence type="ECO:0000313" key="2">
    <source>
        <dbReference type="Proteomes" id="UP000499080"/>
    </source>
</evidence>
<protein>
    <submittedName>
        <fullName evidence="1">Uncharacterized protein</fullName>
    </submittedName>
</protein>